<evidence type="ECO:0000313" key="2">
    <source>
        <dbReference type="EMBL" id="BFP48873.1"/>
    </source>
</evidence>
<accession>A0AB33KAD2</accession>
<dbReference type="EMBL" id="AP035881">
    <property type="protein sequence ID" value="BFP48873.1"/>
    <property type="molecule type" value="Genomic_DNA"/>
</dbReference>
<feature type="region of interest" description="Disordered" evidence="1">
    <location>
        <begin position="83"/>
        <end position="125"/>
    </location>
</feature>
<protein>
    <submittedName>
        <fullName evidence="2">Uncharacterized protein</fullName>
    </submittedName>
</protein>
<organism evidence="2">
    <name type="scientific">Kitasatospora sp. CMC57</name>
    <dbReference type="NCBI Taxonomy" id="3231513"/>
    <lineage>
        <taxon>Bacteria</taxon>
        <taxon>Bacillati</taxon>
        <taxon>Actinomycetota</taxon>
        <taxon>Actinomycetes</taxon>
        <taxon>Kitasatosporales</taxon>
        <taxon>Streptomycetaceae</taxon>
        <taxon>Kitasatospora</taxon>
    </lineage>
</organism>
<gene>
    <name evidence="2" type="ORF">KCMC57_52410</name>
</gene>
<name>A0AB33KAD2_9ACTN</name>
<evidence type="ECO:0000256" key="1">
    <source>
        <dbReference type="SAM" id="MobiDB-lite"/>
    </source>
</evidence>
<reference evidence="2" key="1">
    <citation type="submission" date="2024-07" db="EMBL/GenBank/DDBJ databases">
        <title>Complete genome sequences of cellulolytic bacteria, Kitasatospora sp. CMC57 and Streptomyces sp. CMC78, isolated from Japanese agricultural soil.</title>
        <authorList>
            <person name="Hashimoto T."/>
            <person name="Ito M."/>
            <person name="Iwamoto M."/>
            <person name="Fukahori D."/>
            <person name="Shoda T."/>
            <person name="Sakoda M."/>
            <person name="Morohoshi T."/>
            <person name="Mitsuboshi M."/>
            <person name="Nishizawa T."/>
        </authorList>
    </citation>
    <scope>NUCLEOTIDE SEQUENCE</scope>
    <source>
        <strain evidence="2">CMC57</strain>
    </source>
</reference>
<dbReference type="AlphaFoldDB" id="A0AB33KAD2"/>
<feature type="compositionally biased region" description="Basic and acidic residues" evidence="1">
    <location>
        <begin position="111"/>
        <end position="125"/>
    </location>
</feature>
<proteinExistence type="predicted"/>
<sequence length="125" mass="13700">MSSWRWFERQEGALDYWEIRREGIRCFLRWGSDRTPGKASTTTLADTEVEPPRDAADGLPVPPSTCVRHPAVVPPTVLEFRVPPAGRRPAAHGDPADGIATELAGGPVLPGRDDAPRTRHGDVLR</sequence>